<accession>A0A2K3NKE2</accession>
<evidence type="ECO:0000256" key="1">
    <source>
        <dbReference type="SAM" id="MobiDB-lite"/>
    </source>
</evidence>
<proteinExistence type="predicted"/>
<evidence type="ECO:0000313" key="3">
    <source>
        <dbReference type="Proteomes" id="UP000236291"/>
    </source>
</evidence>
<feature type="region of interest" description="Disordered" evidence="1">
    <location>
        <begin position="1"/>
        <end position="22"/>
    </location>
</feature>
<evidence type="ECO:0000313" key="2">
    <source>
        <dbReference type="EMBL" id="PNY03493.1"/>
    </source>
</evidence>
<dbReference type="Proteomes" id="UP000236291">
    <property type="component" value="Unassembled WGS sequence"/>
</dbReference>
<name>A0A2K3NKE2_TRIPR</name>
<dbReference type="AlphaFoldDB" id="A0A2K3NKE2"/>
<organism evidence="2 3">
    <name type="scientific">Trifolium pratense</name>
    <name type="common">Red clover</name>
    <dbReference type="NCBI Taxonomy" id="57577"/>
    <lineage>
        <taxon>Eukaryota</taxon>
        <taxon>Viridiplantae</taxon>
        <taxon>Streptophyta</taxon>
        <taxon>Embryophyta</taxon>
        <taxon>Tracheophyta</taxon>
        <taxon>Spermatophyta</taxon>
        <taxon>Magnoliopsida</taxon>
        <taxon>eudicotyledons</taxon>
        <taxon>Gunneridae</taxon>
        <taxon>Pentapetalae</taxon>
        <taxon>rosids</taxon>
        <taxon>fabids</taxon>
        <taxon>Fabales</taxon>
        <taxon>Fabaceae</taxon>
        <taxon>Papilionoideae</taxon>
        <taxon>50 kb inversion clade</taxon>
        <taxon>NPAAA clade</taxon>
        <taxon>Hologalegina</taxon>
        <taxon>IRL clade</taxon>
        <taxon>Trifolieae</taxon>
        <taxon>Trifolium</taxon>
    </lineage>
</organism>
<comment type="caution">
    <text evidence="2">The sequence shown here is derived from an EMBL/GenBank/DDBJ whole genome shotgun (WGS) entry which is preliminary data.</text>
</comment>
<reference evidence="2 3" key="1">
    <citation type="journal article" date="2014" name="Am. J. Bot.">
        <title>Genome assembly and annotation for red clover (Trifolium pratense; Fabaceae).</title>
        <authorList>
            <person name="Istvanek J."/>
            <person name="Jaros M."/>
            <person name="Krenek A."/>
            <person name="Repkova J."/>
        </authorList>
    </citation>
    <scope>NUCLEOTIDE SEQUENCE [LARGE SCALE GENOMIC DNA]</scope>
    <source>
        <strain evidence="3">cv. Tatra</strain>
        <tissue evidence="2">Young leaves</tissue>
    </source>
</reference>
<protein>
    <submittedName>
        <fullName evidence="2">Uncharacterized protein</fullName>
    </submittedName>
</protein>
<reference evidence="2 3" key="2">
    <citation type="journal article" date="2017" name="Front. Plant Sci.">
        <title>Gene Classification and Mining of Molecular Markers Useful in Red Clover (Trifolium pratense) Breeding.</title>
        <authorList>
            <person name="Istvanek J."/>
            <person name="Dluhosova J."/>
            <person name="Dluhos P."/>
            <person name="Patkova L."/>
            <person name="Nedelnik J."/>
            <person name="Repkova J."/>
        </authorList>
    </citation>
    <scope>NUCLEOTIDE SEQUENCE [LARGE SCALE GENOMIC DNA]</scope>
    <source>
        <strain evidence="3">cv. Tatra</strain>
        <tissue evidence="2">Young leaves</tissue>
    </source>
</reference>
<gene>
    <name evidence="2" type="ORF">L195_g026825</name>
</gene>
<dbReference type="EMBL" id="ASHM01022693">
    <property type="protein sequence ID" value="PNY03493.1"/>
    <property type="molecule type" value="Genomic_DNA"/>
</dbReference>
<feature type="non-terminal residue" evidence="2">
    <location>
        <position position="1"/>
    </location>
</feature>
<sequence>VDEDYLSHNPTNTLGHSNGHHDLAGNILEVGM</sequence>